<name>A0ABQ5U923_9HYPH</name>
<keyword evidence="1" id="KW-0732">Signal</keyword>
<evidence type="ECO:0000313" key="3">
    <source>
        <dbReference type="Proteomes" id="UP001161406"/>
    </source>
</evidence>
<evidence type="ECO:0000256" key="1">
    <source>
        <dbReference type="SAM" id="SignalP"/>
    </source>
</evidence>
<gene>
    <name evidence="2" type="ORF">GCM10007913_03700</name>
</gene>
<proteinExistence type="predicted"/>
<sequence>MKAFQTLAAAAILSLSAGLPALAQDAMAPATDAMSPATDAMAPTEMLSDADFELCLTQAAALTFPEAMTAATVACNGMHQGMDVLGAIRSLGMDEAMEANPLAPNAMGGAMAPQQ</sequence>
<reference evidence="2" key="2">
    <citation type="submission" date="2023-01" db="EMBL/GenBank/DDBJ databases">
        <title>Draft genome sequence of Devosia yakushimensis strain NBRC 103855.</title>
        <authorList>
            <person name="Sun Q."/>
            <person name="Mori K."/>
        </authorList>
    </citation>
    <scope>NUCLEOTIDE SEQUENCE</scope>
    <source>
        <strain evidence="2">NBRC 103855</strain>
    </source>
</reference>
<dbReference type="RefSeq" id="WP_284387356.1">
    <property type="nucleotide sequence ID" value="NZ_BSNG01000001.1"/>
</dbReference>
<dbReference type="Proteomes" id="UP001161406">
    <property type="component" value="Unassembled WGS sequence"/>
</dbReference>
<accession>A0ABQ5U923</accession>
<organism evidence="2 3">
    <name type="scientific">Devosia yakushimensis</name>
    <dbReference type="NCBI Taxonomy" id="470028"/>
    <lineage>
        <taxon>Bacteria</taxon>
        <taxon>Pseudomonadati</taxon>
        <taxon>Pseudomonadota</taxon>
        <taxon>Alphaproteobacteria</taxon>
        <taxon>Hyphomicrobiales</taxon>
        <taxon>Devosiaceae</taxon>
        <taxon>Devosia</taxon>
    </lineage>
</organism>
<feature type="chain" id="PRO_5047243879" description="DUF305 domain-containing protein" evidence="1">
    <location>
        <begin position="24"/>
        <end position="115"/>
    </location>
</feature>
<evidence type="ECO:0000313" key="2">
    <source>
        <dbReference type="EMBL" id="GLQ08438.1"/>
    </source>
</evidence>
<evidence type="ECO:0008006" key="4">
    <source>
        <dbReference type="Google" id="ProtNLM"/>
    </source>
</evidence>
<keyword evidence="3" id="KW-1185">Reference proteome</keyword>
<comment type="caution">
    <text evidence="2">The sequence shown here is derived from an EMBL/GenBank/DDBJ whole genome shotgun (WGS) entry which is preliminary data.</text>
</comment>
<feature type="signal peptide" evidence="1">
    <location>
        <begin position="1"/>
        <end position="23"/>
    </location>
</feature>
<reference evidence="2" key="1">
    <citation type="journal article" date="2014" name="Int. J. Syst. Evol. Microbiol.">
        <title>Complete genome of a new Firmicutes species belonging to the dominant human colonic microbiota ('Ruminococcus bicirculans') reveals two chromosomes and a selective capacity to utilize plant glucans.</title>
        <authorList>
            <consortium name="NISC Comparative Sequencing Program"/>
            <person name="Wegmann U."/>
            <person name="Louis P."/>
            <person name="Goesmann A."/>
            <person name="Henrissat B."/>
            <person name="Duncan S.H."/>
            <person name="Flint H.J."/>
        </authorList>
    </citation>
    <scope>NUCLEOTIDE SEQUENCE</scope>
    <source>
        <strain evidence="2">NBRC 103855</strain>
    </source>
</reference>
<protein>
    <recommendedName>
        <fullName evidence="4">DUF305 domain-containing protein</fullName>
    </recommendedName>
</protein>
<dbReference type="EMBL" id="BSNG01000001">
    <property type="protein sequence ID" value="GLQ08438.1"/>
    <property type="molecule type" value="Genomic_DNA"/>
</dbReference>